<reference evidence="2" key="1">
    <citation type="submission" date="2014-07" db="EMBL/GenBank/DDBJ databases">
        <authorList>
            <person name="Urmite Genomes Urmite Genomes"/>
        </authorList>
    </citation>
    <scope>NUCLEOTIDE SEQUENCE</scope>
    <source>
        <strain evidence="2">11W110_air</strain>
    </source>
</reference>
<gene>
    <name evidence="2" type="ORF">BN1051_00725</name>
</gene>
<evidence type="ECO:0000256" key="1">
    <source>
        <dbReference type="SAM" id="Phobius"/>
    </source>
</evidence>
<proteinExistence type="predicted"/>
<name>A0A078MPQ0_9MICC</name>
<evidence type="ECO:0000313" key="2">
    <source>
        <dbReference type="EMBL" id="CEA07412.1"/>
    </source>
</evidence>
<sequence>MQSLSKGKTPSTSFPGRGISSRMATIGMSLLLLAFLVAVIFAANENDVIGWLVVIIAFGWLLLAAFVVFSVRGAAKRAGAKLAEAQDSLSRAAGGTAPGVTTVVDEETVIRDRKLDHSFKIVQVQTRVIREQLGQDQDMVDRAIETIEITAHNARGMIRRDEGGPVEGTVVD</sequence>
<organism evidence="2">
    <name type="scientific">Arthrobacter saudimassiliensis</name>
    <dbReference type="NCBI Taxonomy" id="1461584"/>
    <lineage>
        <taxon>Bacteria</taxon>
        <taxon>Bacillati</taxon>
        <taxon>Actinomycetota</taxon>
        <taxon>Actinomycetes</taxon>
        <taxon>Micrococcales</taxon>
        <taxon>Micrococcaceae</taxon>
        <taxon>Arthrobacter</taxon>
    </lineage>
</organism>
<feature type="transmembrane region" description="Helical" evidence="1">
    <location>
        <begin position="21"/>
        <end position="43"/>
    </location>
</feature>
<dbReference type="EMBL" id="LN483070">
    <property type="protein sequence ID" value="CEA07412.1"/>
    <property type="molecule type" value="Genomic_DNA"/>
</dbReference>
<feature type="transmembrane region" description="Helical" evidence="1">
    <location>
        <begin position="49"/>
        <end position="71"/>
    </location>
</feature>
<protein>
    <submittedName>
        <fullName evidence="2">Uncharacterized protein</fullName>
    </submittedName>
</protein>
<keyword evidence="1" id="KW-0812">Transmembrane</keyword>
<keyword evidence="1" id="KW-1133">Transmembrane helix</keyword>
<keyword evidence="1" id="KW-0472">Membrane</keyword>
<dbReference type="AlphaFoldDB" id="A0A078MPQ0"/>
<dbReference type="PATRIC" id="fig|1461584.3.peg.716"/>
<accession>A0A078MPQ0</accession>